<keyword evidence="2" id="KW-1003">Cell membrane</keyword>
<protein>
    <recommendedName>
        <fullName evidence="8">Polysaccharide chain length determinant N-terminal domain-containing protein</fullName>
    </recommendedName>
</protein>
<dbReference type="RefSeq" id="WP_066245355.1">
    <property type="nucleotide sequence ID" value="NZ_LRFC01000038.1"/>
</dbReference>
<keyword evidence="3 7" id="KW-0812">Transmembrane</keyword>
<evidence type="ECO:0000313" key="10">
    <source>
        <dbReference type="Proteomes" id="UP000076567"/>
    </source>
</evidence>
<dbReference type="Pfam" id="PF02706">
    <property type="entry name" value="Wzz"/>
    <property type="match status" value="1"/>
</dbReference>
<dbReference type="EMBL" id="LRFC01000038">
    <property type="protein sequence ID" value="KZE64215.1"/>
    <property type="molecule type" value="Genomic_DNA"/>
</dbReference>
<feature type="coiled-coil region" evidence="6">
    <location>
        <begin position="117"/>
        <end position="185"/>
    </location>
</feature>
<evidence type="ECO:0000256" key="7">
    <source>
        <dbReference type="SAM" id="Phobius"/>
    </source>
</evidence>
<comment type="caution">
    <text evidence="9">The sequence shown here is derived from an EMBL/GenBank/DDBJ whole genome shotgun (WGS) entry which is preliminary data.</text>
</comment>
<evidence type="ECO:0000256" key="1">
    <source>
        <dbReference type="ARBA" id="ARBA00004651"/>
    </source>
</evidence>
<evidence type="ECO:0000256" key="4">
    <source>
        <dbReference type="ARBA" id="ARBA00022989"/>
    </source>
</evidence>
<gene>
    <name evidence="9" type="ORF">AWM68_14025</name>
</gene>
<keyword evidence="5 7" id="KW-0472">Membrane</keyword>
<comment type="subcellular location">
    <subcellularLocation>
        <location evidence="1">Cell membrane</location>
        <topology evidence="1">Multi-pass membrane protein</topology>
    </subcellularLocation>
</comment>
<feature type="transmembrane region" description="Helical" evidence="7">
    <location>
        <begin position="209"/>
        <end position="231"/>
    </location>
</feature>
<evidence type="ECO:0000259" key="8">
    <source>
        <dbReference type="Pfam" id="PF02706"/>
    </source>
</evidence>
<evidence type="ECO:0000313" key="9">
    <source>
        <dbReference type="EMBL" id="KZE64215.1"/>
    </source>
</evidence>
<accession>A0A163PVZ4</accession>
<name>A0A163PVZ4_9BACL</name>
<dbReference type="OrthoDB" id="2961596at2"/>
<keyword evidence="6" id="KW-0175">Coiled coil</keyword>
<feature type="transmembrane region" description="Helical" evidence="7">
    <location>
        <begin position="21"/>
        <end position="40"/>
    </location>
</feature>
<evidence type="ECO:0000256" key="5">
    <source>
        <dbReference type="ARBA" id="ARBA00023136"/>
    </source>
</evidence>
<evidence type="ECO:0000256" key="6">
    <source>
        <dbReference type="SAM" id="Coils"/>
    </source>
</evidence>
<evidence type="ECO:0000256" key="2">
    <source>
        <dbReference type="ARBA" id="ARBA00022475"/>
    </source>
</evidence>
<sequence>MHEEKRYVLYDYLVFFWNKKWWFLLLPLITLGLAFLISMMQPVEYQGRTILYTGDLDDSETDPEVIKHLYKDDLKGNRLSVEVFERGQLVFTITGNNSAQVSDVISSISKKHSNVLNEKYNKRILSTKEKMQKKEKHLESLNKLTDVYGERLNEGSLSPEEESRMTELQLASIELEQQIDNNKKDIEFFEKPQQLATTVVESGRNQKPILMLGLVAGVFLSLLTLILWKYIEDARRYRKND</sequence>
<feature type="domain" description="Polysaccharide chain length determinant N-terminal" evidence="8">
    <location>
        <begin position="9"/>
        <end position="83"/>
    </location>
</feature>
<keyword evidence="10" id="KW-1185">Reference proteome</keyword>
<reference evidence="10" key="1">
    <citation type="submission" date="2016-01" db="EMBL/GenBank/DDBJ databases">
        <title>Draft genome of Chromobacterium sp. F49.</title>
        <authorList>
            <person name="Hong K.W."/>
        </authorList>
    </citation>
    <scope>NUCLEOTIDE SEQUENCE [LARGE SCALE GENOMIC DNA]</scope>
    <source>
        <strain evidence="10">P7IIIA</strain>
    </source>
</reference>
<evidence type="ECO:0000256" key="3">
    <source>
        <dbReference type="ARBA" id="ARBA00022692"/>
    </source>
</evidence>
<keyword evidence="4 7" id="KW-1133">Transmembrane helix</keyword>
<organism evidence="9 10">
    <name type="scientific">Fictibacillus phosphorivorans</name>
    <dbReference type="NCBI Taxonomy" id="1221500"/>
    <lineage>
        <taxon>Bacteria</taxon>
        <taxon>Bacillati</taxon>
        <taxon>Bacillota</taxon>
        <taxon>Bacilli</taxon>
        <taxon>Bacillales</taxon>
        <taxon>Fictibacillaceae</taxon>
        <taxon>Fictibacillus</taxon>
    </lineage>
</organism>
<dbReference type="AlphaFoldDB" id="A0A163PVZ4"/>
<proteinExistence type="predicted"/>
<dbReference type="Proteomes" id="UP000076567">
    <property type="component" value="Unassembled WGS sequence"/>
</dbReference>
<dbReference type="GO" id="GO:0005886">
    <property type="term" value="C:plasma membrane"/>
    <property type="evidence" value="ECO:0007669"/>
    <property type="project" value="UniProtKB-SubCell"/>
</dbReference>
<dbReference type="InterPro" id="IPR003856">
    <property type="entry name" value="LPS_length_determ_N"/>
</dbReference>